<accession>A0A7I8W9R0</accession>
<evidence type="ECO:0000313" key="2">
    <source>
        <dbReference type="EMBL" id="CAD5124868.1"/>
    </source>
</evidence>
<dbReference type="EMBL" id="CAJFCJ010000024">
    <property type="protein sequence ID" value="CAD5124868.1"/>
    <property type="molecule type" value="Genomic_DNA"/>
</dbReference>
<evidence type="ECO:0000313" key="3">
    <source>
        <dbReference type="Proteomes" id="UP000549394"/>
    </source>
</evidence>
<keyword evidence="3" id="KW-1185">Reference proteome</keyword>
<feature type="transmembrane region" description="Helical" evidence="1">
    <location>
        <begin position="230"/>
        <end position="257"/>
    </location>
</feature>
<proteinExistence type="predicted"/>
<organism evidence="2 3">
    <name type="scientific">Dimorphilus gyrociliatus</name>
    <dbReference type="NCBI Taxonomy" id="2664684"/>
    <lineage>
        <taxon>Eukaryota</taxon>
        <taxon>Metazoa</taxon>
        <taxon>Spiralia</taxon>
        <taxon>Lophotrochozoa</taxon>
        <taxon>Annelida</taxon>
        <taxon>Polychaeta</taxon>
        <taxon>Polychaeta incertae sedis</taxon>
        <taxon>Dinophilidae</taxon>
        <taxon>Dimorphilus</taxon>
    </lineage>
</organism>
<dbReference type="OrthoDB" id="9444602at2759"/>
<evidence type="ECO:0000256" key="1">
    <source>
        <dbReference type="SAM" id="Phobius"/>
    </source>
</evidence>
<feature type="transmembrane region" description="Helical" evidence="1">
    <location>
        <begin position="295"/>
        <end position="312"/>
    </location>
</feature>
<feature type="transmembrane region" description="Helical" evidence="1">
    <location>
        <begin position="269"/>
        <end position="288"/>
    </location>
</feature>
<reference evidence="2 3" key="1">
    <citation type="submission" date="2020-08" db="EMBL/GenBank/DDBJ databases">
        <authorList>
            <person name="Hejnol A."/>
        </authorList>
    </citation>
    <scope>NUCLEOTIDE SEQUENCE [LARGE SCALE GENOMIC DNA]</scope>
</reference>
<sequence length="439" mass="50077">MGTFILTNGALIRILRKYLRMRLQAVVEQVDEACGNLVKKVTLKHSKSKITSSSKRASEIKIRYNSEKYLKESTPPQKSFPKAASFNTFPVNEGKASKSLLTVSDDASEPRRHSVAVFLRSRRESDESTISTRSTRMSEGSQAFNGRLERLVESVNCKVRVLRQQSEHEDKMKRPYTVDYNRQCSYNMLKDNVKSVPAVPAERQAYFNKQLSILQDKLHKKAYGQQKDLILARLMTLCASSFIITWLPFCVLFLLSITKTSYNPIFQDIAFKVLLSNLFINPLLNVLCKAKYAKGFLYVWKLFLYWLTFGYADGPSENLIFYQVRPKKRKRKVEDKYKAEALHVIHQELRKPGSDLARFAPSSRLQILFDKYVLEAQASGSSSSESIDYGFLALDIVAPSEDDDIDLGIDYDALIRSECEDPIISIPVPNTKTEGQAWV</sequence>
<keyword evidence="1" id="KW-0472">Membrane</keyword>
<keyword evidence="1" id="KW-0812">Transmembrane</keyword>
<comment type="caution">
    <text evidence="2">The sequence shown here is derived from an EMBL/GenBank/DDBJ whole genome shotgun (WGS) entry which is preliminary data.</text>
</comment>
<dbReference type="Gene3D" id="1.20.1070.10">
    <property type="entry name" value="Rhodopsin 7-helix transmembrane proteins"/>
    <property type="match status" value="1"/>
</dbReference>
<name>A0A7I8W9R0_9ANNE</name>
<dbReference type="AlphaFoldDB" id="A0A7I8W9R0"/>
<protein>
    <submittedName>
        <fullName evidence="2">DgyrCDS13120</fullName>
    </submittedName>
</protein>
<gene>
    <name evidence="2" type="ORF">DGYR_LOCUS12344</name>
</gene>
<keyword evidence="1" id="KW-1133">Transmembrane helix</keyword>
<dbReference type="Proteomes" id="UP000549394">
    <property type="component" value="Unassembled WGS sequence"/>
</dbReference>
<dbReference type="SUPFAM" id="SSF81321">
    <property type="entry name" value="Family A G protein-coupled receptor-like"/>
    <property type="match status" value="1"/>
</dbReference>